<protein>
    <submittedName>
        <fullName evidence="2">Conjugative transfer pilus assembly protein TraH</fullName>
    </submittedName>
</protein>
<organism evidence="2 3">
    <name type="scientific">Geothermobacter ehrlichii</name>
    <dbReference type="NCBI Taxonomy" id="213224"/>
    <lineage>
        <taxon>Bacteria</taxon>
        <taxon>Pseudomonadati</taxon>
        <taxon>Thermodesulfobacteriota</taxon>
        <taxon>Desulfuromonadia</taxon>
        <taxon>Desulfuromonadales</taxon>
        <taxon>Geothermobacteraceae</taxon>
        <taxon>Geothermobacter</taxon>
    </lineage>
</organism>
<name>A0A5D3WIE7_9BACT</name>
<accession>A0A5D3WIE7</accession>
<gene>
    <name evidence="2" type="ORF">EDC39_11219</name>
</gene>
<sequence>MRNWTHRVRVWSRRIALAGCLALATGSLTPATAGWVDDWVTQKTSSSPNFYSGAKRGYFTAGSFDARWNLRNDYLWSITLPKLKTGCGGIDAFMGGMSFLNTDYLVAKLERIMNAAPAAAFDVALKVFAPQVSDTIRSMESLASKLNNIQLDECRASKSLVATLMTPTARSEEQKSKLSRIQADWWQTTGVGDLWTEFQKLRKADNDKPDPAAAAGSMSGCSAEFRDVFAGGSVLDNAAAKIGLTNADYIRLMRGYIGDIYIEAPNPATGVAAYKVVYDPPCEKNTGLDDFLNGDAEGKAAAGACTPIPDANKNLQQYVRARLIAIRDRIANRQPLAAADRTFLNSLPLPAVEILENAVASGLESSEMLYLGEVAGRAYAYRLLMDLFAKTDRLLYTAQSIMSTQNNPTGNNSTATCRIDNVDEAAAQITVVQERTRELMDAVRKDLAATLSELNALETYVSRRKVFSDEVRRQLKERFSGGLAERLMPKNG</sequence>
<dbReference type="RefSeq" id="WP_148896578.1">
    <property type="nucleotide sequence ID" value="NZ_VNIB01000012.1"/>
</dbReference>
<keyword evidence="1" id="KW-0732">Signal</keyword>
<evidence type="ECO:0000313" key="3">
    <source>
        <dbReference type="Proteomes" id="UP000324159"/>
    </source>
</evidence>
<dbReference type="Proteomes" id="UP000324159">
    <property type="component" value="Unassembled WGS sequence"/>
</dbReference>
<dbReference type="OrthoDB" id="9797479at2"/>
<feature type="chain" id="PRO_5022920892" evidence="1">
    <location>
        <begin position="34"/>
        <end position="492"/>
    </location>
</feature>
<evidence type="ECO:0000313" key="2">
    <source>
        <dbReference type="EMBL" id="TYO96731.1"/>
    </source>
</evidence>
<dbReference type="AlphaFoldDB" id="A0A5D3WIE7"/>
<dbReference type="EMBL" id="VNIB01000012">
    <property type="protein sequence ID" value="TYO96731.1"/>
    <property type="molecule type" value="Genomic_DNA"/>
</dbReference>
<keyword evidence="3" id="KW-1185">Reference proteome</keyword>
<comment type="caution">
    <text evidence="2">The sequence shown here is derived from an EMBL/GenBank/DDBJ whole genome shotgun (WGS) entry which is preliminary data.</text>
</comment>
<reference evidence="2 3" key="1">
    <citation type="submission" date="2019-07" db="EMBL/GenBank/DDBJ databases">
        <title>Genomic Encyclopedia of Type Strains, Phase IV (KMG-IV): sequencing the most valuable type-strain genomes for metagenomic binning, comparative biology and taxonomic classification.</title>
        <authorList>
            <person name="Goeker M."/>
        </authorList>
    </citation>
    <scope>NUCLEOTIDE SEQUENCE [LARGE SCALE GENOMIC DNA]</scope>
    <source>
        <strain evidence="2 3">SS015</strain>
    </source>
</reference>
<dbReference type="Pfam" id="PF06122">
    <property type="entry name" value="TraH"/>
    <property type="match status" value="1"/>
</dbReference>
<dbReference type="InterPro" id="IPR010927">
    <property type="entry name" value="T4SS_TraH"/>
</dbReference>
<feature type="signal peptide" evidence="1">
    <location>
        <begin position="1"/>
        <end position="33"/>
    </location>
</feature>
<proteinExistence type="predicted"/>
<evidence type="ECO:0000256" key="1">
    <source>
        <dbReference type="SAM" id="SignalP"/>
    </source>
</evidence>